<dbReference type="EMBL" id="JAEMNX010000047">
    <property type="protein sequence ID" value="MBJ7540044.1"/>
    <property type="molecule type" value="Genomic_DNA"/>
</dbReference>
<sequence>MSDNQTSFANLGSPIGFVSELNGSAVVQSIDGQERVIKLGDPIFFGETVITNDVSQVTIAFIDNTQIVIGSDSIVEMTDEIFSLDNEEELVADATTEEEALQQAILDGADPTAIQDAPAAGEEGADGEQNRVDVSIDRNNDGALGDDYRSSLPSYGYDSNINSTLSLSSFGSGSSFSETDTRTSTSTTEAETTSTTASTLDLPPSIVLLDINPIAGDGTLNTQETSEDILITGSVTGDSFDSGVVTLIVNGVTYTGEVTGNTFSISVSGADLLADSDNTVEASVVVSSDSGQQGSASTVEDYLVDTTTRATIRVNPITSDDVIDAQESGETITVSGRVIGDPSAGDVVSMEINGVSYTTTINADNRTWSVDVAGSDLAEDTSFVVTVTGQDDSGNPFTASTTSTHTVALNEAPVAVDDTATGEEDGGVITIDVLSNDSDANSDTLSITGATVPVEQGTVAVVDGKLEFTPAENFNGEATISYTVSDGLATDTADVTVTVNAVNDDAVIGGDTSGLGAETDAPLSWSGTLTATDVDNEDNTFIAKTTIGENGTFSVDANGEWTFVANSAFDELGVGESAVEEFTVTTAGGTEQTVTMTITGTNDAPVATAATGAVAEDATITGTISAS</sequence>
<feature type="domain" description="Cadherin-like" evidence="3">
    <location>
        <begin position="410"/>
        <end position="500"/>
    </location>
</feature>
<keyword evidence="5" id="KW-1185">Reference proteome</keyword>
<dbReference type="InterPro" id="IPR013783">
    <property type="entry name" value="Ig-like_fold"/>
</dbReference>
<dbReference type="RefSeq" id="WP_199470437.1">
    <property type="nucleotide sequence ID" value="NZ_JAEMNX010000047.1"/>
</dbReference>
<dbReference type="InterPro" id="IPR041690">
    <property type="entry name" value="Cadherin_5"/>
</dbReference>
<dbReference type="Pfam" id="PF17892">
    <property type="entry name" value="Cadherin_5"/>
    <property type="match status" value="1"/>
</dbReference>
<feature type="domain" description="RapA2 cadherin-like" evidence="2">
    <location>
        <begin position="592"/>
        <end position="623"/>
    </location>
</feature>
<comment type="caution">
    <text evidence="4">The sequence shown here is derived from an EMBL/GenBank/DDBJ whole genome shotgun (WGS) entry which is preliminary data.</text>
</comment>
<feature type="region of interest" description="Disordered" evidence="1">
    <location>
        <begin position="171"/>
        <end position="198"/>
    </location>
</feature>
<dbReference type="NCBIfam" id="NF033510">
    <property type="entry name" value="Ca_tandemer"/>
    <property type="match status" value="2"/>
</dbReference>
<reference evidence="4" key="1">
    <citation type="submission" date="2020-12" db="EMBL/GenBank/DDBJ databases">
        <title>Marinomonas arctica sp. nov., a psychrotolerant bacterium isolated from the Arctic.</title>
        <authorList>
            <person name="Zhang Y."/>
        </authorList>
    </citation>
    <scope>NUCLEOTIDE SEQUENCE</scope>
    <source>
        <strain evidence="4">C1424</strain>
    </source>
</reference>
<evidence type="ECO:0000313" key="5">
    <source>
        <dbReference type="Proteomes" id="UP000628710"/>
    </source>
</evidence>
<dbReference type="InterPro" id="IPR040853">
    <property type="entry name" value="RapA2_cadherin-like"/>
</dbReference>
<name>A0A934JU74_9GAMM</name>
<protein>
    <submittedName>
        <fullName evidence="4">Retention module-containing protein</fullName>
    </submittedName>
</protein>
<dbReference type="InterPro" id="IPR049826">
    <property type="entry name" value="Ig-like_ice"/>
</dbReference>
<dbReference type="NCBIfam" id="NF012196">
    <property type="entry name" value="Ig_like_ice"/>
    <property type="match status" value="2"/>
</dbReference>
<feature type="compositionally biased region" description="Basic and acidic residues" evidence="1">
    <location>
        <begin position="128"/>
        <end position="140"/>
    </location>
</feature>
<evidence type="ECO:0000313" key="4">
    <source>
        <dbReference type="EMBL" id="MBJ7540044.1"/>
    </source>
</evidence>
<evidence type="ECO:0000259" key="3">
    <source>
        <dbReference type="Pfam" id="PF17892"/>
    </source>
</evidence>
<feature type="non-terminal residue" evidence="4">
    <location>
        <position position="627"/>
    </location>
</feature>
<proteinExistence type="predicted"/>
<dbReference type="InterPro" id="IPR010221">
    <property type="entry name" value="VCBS_dom"/>
</dbReference>
<dbReference type="NCBIfam" id="TIGR01965">
    <property type="entry name" value="VCBS_repeat"/>
    <property type="match status" value="1"/>
</dbReference>
<evidence type="ECO:0000259" key="2">
    <source>
        <dbReference type="Pfam" id="PF17803"/>
    </source>
</evidence>
<dbReference type="NCBIfam" id="NF033682">
    <property type="entry name" value="retention_LapA"/>
    <property type="match status" value="1"/>
</dbReference>
<dbReference type="Proteomes" id="UP000628710">
    <property type="component" value="Unassembled WGS sequence"/>
</dbReference>
<gene>
    <name evidence="4" type="ORF">I8J31_20455</name>
</gene>
<dbReference type="InterPro" id="IPR047777">
    <property type="entry name" value="LapA-like_RM"/>
</dbReference>
<accession>A0A934JU74</accession>
<dbReference type="Pfam" id="PF17803">
    <property type="entry name" value="Cadherin_4"/>
    <property type="match status" value="1"/>
</dbReference>
<organism evidence="4 5">
    <name type="scientific">Marinomonas transparens</name>
    <dbReference type="NCBI Taxonomy" id="2795388"/>
    <lineage>
        <taxon>Bacteria</taxon>
        <taxon>Pseudomonadati</taxon>
        <taxon>Pseudomonadota</taxon>
        <taxon>Gammaproteobacteria</taxon>
        <taxon>Oceanospirillales</taxon>
        <taxon>Oceanospirillaceae</taxon>
        <taxon>Marinomonas</taxon>
    </lineage>
</organism>
<dbReference type="Gene3D" id="2.60.40.10">
    <property type="entry name" value="Immunoglobulins"/>
    <property type="match status" value="3"/>
</dbReference>
<evidence type="ECO:0000256" key="1">
    <source>
        <dbReference type="SAM" id="MobiDB-lite"/>
    </source>
</evidence>
<dbReference type="AlphaFoldDB" id="A0A934JU74"/>
<feature type="region of interest" description="Disordered" evidence="1">
    <location>
        <begin position="114"/>
        <end position="147"/>
    </location>
</feature>